<dbReference type="KEGG" id="palb:EJC50_04725"/>
<organism evidence="1 2">
    <name type="scientific">Paenibacillus albus</name>
    <dbReference type="NCBI Taxonomy" id="2495582"/>
    <lineage>
        <taxon>Bacteria</taxon>
        <taxon>Bacillati</taxon>
        <taxon>Bacillota</taxon>
        <taxon>Bacilli</taxon>
        <taxon>Bacillales</taxon>
        <taxon>Paenibacillaceae</taxon>
        <taxon>Paenibacillus</taxon>
    </lineage>
</organism>
<protein>
    <submittedName>
        <fullName evidence="1">Uncharacterized protein</fullName>
    </submittedName>
</protein>
<dbReference type="EMBL" id="CP034437">
    <property type="protein sequence ID" value="AZN39048.1"/>
    <property type="molecule type" value="Genomic_DNA"/>
</dbReference>
<sequence length="183" mass="20789">MHLFRMKVQAEGKHQLSEYLENHYIRLGREQQPAMHMIFAHVIQDGDYILVGDGERTYLGDLGDYYYVEECDTEEEDSGHRRGVTWLQHVEVNNVHPELMTFLEQDGELGQFHRPLSREQLDQLLVKPAAAAAAGSWVDAETISEAVAILREAMQSGDSERRERAAIALLQAAAHLHRPASLE</sequence>
<keyword evidence="2" id="KW-1185">Reference proteome</keyword>
<dbReference type="RefSeq" id="WP_126013018.1">
    <property type="nucleotide sequence ID" value="NZ_CP034437.1"/>
</dbReference>
<gene>
    <name evidence="1" type="ORF">EJC50_04725</name>
</gene>
<evidence type="ECO:0000313" key="1">
    <source>
        <dbReference type="EMBL" id="AZN39048.1"/>
    </source>
</evidence>
<name>A0A3Q8X2N4_9BACL</name>
<dbReference type="Proteomes" id="UP000272528">
    <property type="component" value="Chromosome"/>
</dbReference>
<dbReference type="AlphaFoldDB" id="A0A3Q8X2N4"/>
<proteinExistence type="predicted"/>
<accession>A0A3Q8X2N4</accession>
<reference evidence="2" key="1">
    <citation type="submission" date="2018-12" db="EMBL/GenBank/DDBJ databases">
        <title>Genome sequence of Peanibacillus sp.</title>
        <authorList>
            <person name="Subramani G."/>
            <person name="Srinivasan S."/>
            <person name="Kim M.K."/>
        </authorList>
    </citation>
    <scope>NUCLEOTIDE SEQUENCE [LARGE SCALE GENOMIC DNA]</scope>
    <source>
        <strain evidence="2">18JY67-1</strain>
    </source>
</reference>
<dbReference type="OrthoDB" id="1631118at2"/>
<evidence type="ECO:0000313" key="2">
    <source>
        <dbReference type="Proteomes" id="UP000272528"/>
    </source>
</evidence>